<evidence type="ECO:0000313" key="2">
    <source>
        <dbReference type="EMBL" id="BFP48349.1"/>
    </source>
</evidence>
<name>A0AB33JYK8_9ACTN</name>
<dbReference type="Gene3D" id="1.10.1200.10">
    <property type="entry name" value="ACP-like"/>
    <property type="match status" value="1"/>
</dbReference>
<proteinExistence type="predicted"/>
<dbReference type="RefSeq" id="WP_407990585.1">
    <property type="nucleotide sequence ID" value="NZ_AP035881.2"/>
</dbReference>
<feature type="domain" description="Carrier" evidence="1">
    <location>
        <begin position="1"/>
        <end position="79"/>
    </location>
</feature>
<dbReference type="InterPro" id="IPR036736">
    <property type="entry name" value="ACP-like_sf"/>
</dbReference>
<reference evidence="2" key="1">
    <citation type="submission" date="2024-07" db="EMBL/GenBank/DDBJ databases">
        <title>Complete genome sequences of cellulolytic bacteria, Kitasatospora sp. CMC57 and Streptomyces sp. CMC78, isolated from Japanese agricultural soil.</title>
        <authorList>
            <person name="Hashimoto T."/>
            <person name="Ito M."/>
            <person name="Iwamoto M."/>
            <person name="Fukahori D."/>
            <person name="Shoda T."/>
            <person name="Sakoda M."/>
            <person name="Morohoshi T."/>
            <person name="Mitsuboshi M."/>
            <person name="Nishizawa T."/>
        </authorList>
    </citation>
    <scope>NUCLEOTIDE SEQUENCE</scope>
    <source>
        <strain evidence="2">CMC57</strain>
    </source>
</reference>
<sequence>MTNDDVRARVREFLAPQLNGQPLADSDDFFALGYVNSLFAMQLALFVEKEFAFALGPADMDFDNFRTVDGLVRLVTSRTAATA</sequence>
<gene>
    <name evidence="2" type="ORF">KCMC57_47170</name>
</gene>
<dbReference type="InterPro" id="IPR009081">
    <property type="entry name" value="PP-bd_ACP"/>
</dbReference>
<accession>A0AB33JYK8</accession>
<dbReference type="EMBL" id="AP035881">
    <property type="protein sequence ID" value="BFP48349.1"/>
    <property type="molecule type" value="Genomic_DNA"/>
</dbReference>
<dbReference type="SUPFAM" id="SSF47336">
    <property type="entry name" value="ACP-like"/>
    <property type="match status" value="1"/>
</dbReference>
<protein>
    <recommendedName>
        <fullName evidence="1">Carrier domain-containing protein</fullName>
    </recommendedName>
</protein>
<dbReference type="PROSITE" id="PS50075">
    <property type="entry name" value="CARRIER"/>
    <property type="match status" value="1"/>
</dbReference>
<dbReference type="AlphaFoldDB" id="A0AB33JYK8"/>
<dbReference type="Pfam" id="PF00550">
    <property type="entry name" value="PP-binding"/>
    <property type="match status" value="1"/>
</dbReference>
<evidence type="ECO:0000259" key="1">
    <source>
        <dbReference type="PROSITE" id="PS50075"/>
    </source>
</evidence>
<organism evidence="2">
    <name type="scientific">Kitasatospora sp. CMC57</name>
    <dbReference type="NCBI Taxonomy" id="3231513"/>
    <lineage>
        <taxon>Bacteria</taxon>
        <taxon>Bacillati</taxon>
        <taxon>Actinomycetota</taxon>
        <taxon>Actinomycetes</taxon>
        <taxon>Kitasatosporales</taxon>
        <taxon>Streptomycetaceae</taxon>
        <taxon>Kitasatospora</taxon>
    </lineage>
</organism>